<feature type="chain" id="PRO_5011289878" description="PrcB C-terminal domain-containing protein" evidence="1">
    <location>
        <begin position="21"/>
        <end position="358"/>
    </location>
</feature>
<dbReference type="PROSITE" id="PS51257">
    <property type="entry name" value="PROKAR_LIPOPROTEIN"/>
    <property type="match status" value="1"/>
</dbReference>
<evidence type="ECO:0000313" key="3">
    <source>
        <dbReference type="EMBL" id="ASN81137.1"/>
    </source>
</evidence>
<evidence type="ECO:0000313" key="4">
    <source>
        <dbReference type="Proteomes" id="UP000259030"/>
    </source>
</evidence>
<reference evidence="3 4" key="1">
    <citation type="submission" date="2017-05" db="EMBL/GenBank/DDBJ databases">
        <title>The complete genome sequence of Deinococcus ficus isolated from the rhizosphere of the Ficus religiosa L. in Taiwan.</title>
        <authorList>
            <person name="Wu K.-M."/>
            <person name="Liao T.-L."/>
            <person name="Liu Y.-M."/>
            <person name="Young C.-C."/>
            <person name="Tsai S.-F."/>
        </authorList>
    </citation>
    <scope>NUCLEOTIDE SEQUENCE [LARGE SCALE GENOMIC DNA]</scope>
    <source>
        <strain evidence="3 4">CC-FR2-10</strain>
    </source>
</reference>
<feature type="signal peptide" evidence="1">
    <location>
        <begin position="1"/>
        <end position="20"/>
    </location>
</feature>
<dbReference type="RefSeq" id="WP_027461856.1">
    <property type="nucleotide sequence ID" value="NZ_CP021081.1"/>
</dbReference>
<dbReference type="KEGG" id="dfc:DFI_09065"/>
<gene>
    <name evidence="3" type="ORF">DFI_09065</name>
</gene>
<dbReference type="AlphaFoldDB" id="A0A221SWW2"/>
<evidence type="ECO:0000259" key="2">
    <source>
        <dbReference type="Pfam" id="PF14343"/>
    </source>
</evidence>
<evidence type="ECO:0000256" key="1">
    <source>
        <dbReference type="SAM" id="SignalP"/>
    </source>
</evidence>
<proteinExistence type="predicted"/>
<dbReference type="Pfam" id="PF14343">
    <property type="entry name" value="PrcB_C"/>
    <property type="match status" value="1"/>
</dbReference>
<name>A0A221SWW2_9DEIO</name>
<dbReference type="Proteomes" id="UP000259030">
    <property type="component" value="Chromosome"/>
</dbReference>
<protein>
    <recommendedName>
        <fullName evidence="2">PrcB C-terminal domain-containing protein</fullName>
    </recommendedName>
</protein>
<accession>A0A221SWW2</accession>
<sequence length="358" mass="36512">MRTILTPALLLGLATLTGCAANGPSGLRIHEALLYGGAQERVVWVYGSLSGGQSSLKLDGQTVELRAQSDASAVPGSLSVNSAATYRTPTRRIAQQLAVARVGAGLFNVTRLDPAVQAVYFTDGTTWRKLNGVNGTVNSVPVRGLEGAGELTDDEAASLGRALGNQGPLAVAVLDTVLLPDGAVSAEPAPLERKRTALYVLPNVPTSSTLNPVPTPTPPATGATVTFTELASGTNATITAAGVQVARTQTEAAALYRAAYGNQSSPPAAPALNGRLLVGVFLGQRSTGGYSVRVRSAAVSGGVLTLRVQVTAPGPGSITTQAITSPWTIVSVAVAFTAVQVLDQDGRPLQRGGVGSDR</sequence>
<keyword evidence="1" id="KW-0732">Signal</keyword>
<keyword evidence="4" id="KW-1185">Reference proteome</keyword>
<dbReference type="InterPro" id="IPR025748">
    <property type="entry name" value="PrcB_C_dom"/>
</dbReference>
<organism evidence="3 4">
    <name type="scientific">Deinococcus ficus</name>
    <dbReference type="NCBI Taxonomy" id="317577"/>
    <lineage>
        <taxon>Bacteria</taxon>
        <taxon>Thermotogati</taxon>
        <taxon>Deinococcota</taxon>
        <taxon>Deinococci</taxon>
        <taxon>Deinococcales</taxon>
        <taxon>Deinococcaceae</taxon>
        <taxon>Deinococcus</taxon>
    </lineage>
</organism>
<dbReference type="STRING" id="317577.GCA_000419625_02101"/>
<dbReference type="EMBL" id="CP021081">
    <property type="protein sequence ID" value="ASN81137.1"/>
    <property type="molecule type" value="Genomic_DNA"/>
</dbReference>
<feature type="domain" description="PrcB C-terminal" evidence="2">
    <location>
        <begin position="277"/>
        <end position="332"/>
    </location>
</feature>